<reference evidence="2 3" key="1">
    <citation type="submission" date="2018-11" db="EMBL/GenBank/DDBJ databases">
        <authorList>
            <consortium name="Pathogen Informatics"/>
        </authorList>
    </citation>
    <scope>NUCLEOTIDE SEQUENCE [LARGE SCALE GENOMIC DNA]</scope>
</reference>
<dbReference type="CDD" id="cd18316">
    <property type="entry name" value="BTB_POZ_KCTD-like"/>
    <property type="match status" value="1"/>
</dbReference>
<sequence>MSTPVIVNVGGTRFQTTIETLRNCPGRGDRSIFRHMNISCQEETFVDRDPTVFGYILNYLRDGSVIFPKDGYILTLAKYEAEHYGLHYLYKHLPTCDNLHIVEAEWDSEDQLFRSPSYGHSEPSPDTEWMSSPVFPANLNHSNAISSLPSENSHDSDEITTYECQCRENRVGSSPIPPSVHPEYLDDSGSVSPLIFTYHRGRIDHE</sequence>
<proteinExistence type="predicted"/>
<dbReference type="InterPro" id="IPR045068">
    <property type="entry name" value="BACURD1-3"/>
</dbReference>
<protein>
    <recommendedName>
        <fullName evidence="1">Potassium channel tetramerisation-type BTB domain-containing protein</fullName>
    </recommendedName>
</protein>
<dbReference type="PANTHER" id="PTHR11145">
    <property type="entry name" value="BTB/POZ DOMAIN-CONTAINING ADAPTER FOR CUL3-MEDIATED RHOA DEGRADATION PROTEIN FAMILY MEMBER"/>
    <property type="match status" value="1"/>
</dbReference>
<keyword evidence="3" id="KW-1185">Reference proteome</keyword>
<dbReference type="AlphaFoldDB" id="A0A3P6STP5"/>
<evidence type="ECO:0000313" key="2">
    <source>
        <dbReference type="EMBL" id="VDK56931.1"/>
    </source>
</evidence>
<dbReference type="Proteomes" id="UP000271889">
    <property type="component" value="Unassembled WGS sequence"/>
</dbReference>
<dbReference type="Pfam" id="PF02214">
    <property type="entry name" value="BTB_2"/>
    <property type="match status" value="1"/>
</dbReference>
<gene>
    <name evidence="2" type="ORF">CGOC_LOCUS3813</name>
</gene>
<dbReference type="EMBL" id="UYRV01009844">
    <property type="protein sequence ID" value="VDK56931.1"/>
    <property type="molecule type" value="Genomic_DNA"/>
</dbReference>
<dbReference type="InterPro" id="IPR011333">
    <property type="entry name" value="SKP1/BTB/POZ_sf"/>
</dbReference>
<dbReference type="Gene3D" id="3.30.710.10">
    <property type="entry name" value="Potassium Channel Kv1.1, Chain A"/>
    <property type="match status" value="1"/>
</dbReference>
<organism evidence="2 3">
    <name type="scientific">Cylicostephanus goldi</name>
    <name type="common">Nematode worm</name>
    <dbReference type="NCBI Taxonomy" id="71465"/>
    <lineage>
        <taxon>Eukaryota</taxon>
        <taxon>Metazoa</taxon>
        <taxon>Ecdysozoa</taxon>
        <taxon>Nematoda</taxon>
        <taxon>Chromadorea</taxon>
        <taxon>Rhabditida</taxon>
        <taxon>Rhabditina</taxon>
        <taxon>Rhabditomorpha</taxon>
        <taxon>Strongyloidea</taxon>
        <taxon>Strongylidae</taxon>
        <taxon>Cylicostephanus</taxon>
    </lineage>
</organism>
<feature type="domain" description="Potassium channel tetramerisation-type BTB" evidence="1">
    <location>
        <begin position="5"/>
        <end position="89"/>
    </location>
</feature>
<evidence type="ECO:0000259" key="1">
    <source>
        <dbReference type="Pfam" id="PF02214"/>
    </source>
</evidence>
<dbReference type="PANTHER" id="PTHR11145:SF8">
    <property type="entry name" value="RE57120P"/>
    <property type="match status" value="1"/>
</dbReference>
<evidence type="ECO:0000313" key="3">
    <source>
        <dbReference type="Proteomes" id="UP000271889"/>
    </source>
</evidence>
<name>A0A3P6STP5_CYLGO</name>
<accession>A0A3P6STP5</accession>
<dbReference type="SUPFAM" id="SSF54695">
    <property type="entry name" value="POZ domain"/>
    <property type="match status" value="1"/>
</dbReference>
<dbReference type="OrthoDB" id="2414723at2759"/>
<dbReference type="InterPro" id="IPR003131">
    <property type="entry name" value="T1-type_BTB"/>
</dbReference>
<dbReference type="GO" id="GO:0051260">
    <property type="term" value="P:protein homooligomerization"/>
    <property type="evidence" value="ECO:0007669"/>
    <property type="project" value="InterPro"/>
</dbReference>